<evidence type="ECO:0000313" key="5">
    <source>
        <dbReference type="Proteomes" id="UP000198853"/>
    </source>
</evidence>
<dbReference type="AlphaFoldDB" id="A0A1G8MD85"/>
<dbReference type="OrthoDB" id="2375431at2"/>
<protein>
    <submittedName>
        <fullName evidence="4">CBS domain-containing protein</fullName>
    </submittedName>
</protein>
<dbReference type="SUPFAM" id="SSF54631">
    <property type="entry name" value="CBS-domain pair"/>
    <property type="match status" value="1"/>
</dbReference>
<dbReference type="PROSITE" id="PS51371">
    <property type="entry name" value="CBS"/>
    <property type="match status" value="1"/>
</dbReference>
<sequence length="148" mass="16832">MTIDALKHRQLMTEEISDLIISHEKVAHVQLQNPLDHALLILIKSGYTAIPVLDKDYRVQGQISKNEILDSILGLERLEMERLHDITVESVMNKRIPRLKTDATFAKALTTSINHPFICIENEEAAFVGILTRSSILALIHHYLQQSK</sequence>
<reference evidence="4 5" key="1">
    <citation type="submission" date="2016-10" db="EMBL/GenBank/DDBJ databases">
        <authorList>
            <person name="de Groot N.N."/>
        </authorList>
    </citation>
    <scope>NUCLEOTIDE SEQUENCE [LARGE SCALE GENOMIC DNA]</scope>
    <source>
        <strain evidence="4 5">DSM 21771</strain>
    </source>
</reference>
<dbReference type="InterPro" id="IPR046342">
    <property type="entry name" value="CBS_dom_sf"/>
</dbReference>
<dbReference type="PANTHER" id="PTHR43080:SF30">
    <property type="entry name" value="CYCLIC DI-AMP RECEPTOR B"/>
    <property type="match status" value="1"/>
</dbReference>
<dbReference type="PANTHER" id="PTHR43080">
    <property type="entry name" value="CBS DOMAIN-CONTAINING PROTEIN CBSX3, MITOCHONDRIAL"/>
    <property type="match status" value="1"/>
</dbReference>
<dbReference type="Pfam" id="PF00571">
    <property type="entry name" value="CBS"/>
    <property type="match status" value="2"/>
</dbReference>
<evidence type="ECO:0000259" key="3">
    <source>
        <dbReference type="PROSITE" id="PS51371"/>
    </source>
</evidence>
<accession>A0A1G8MD85</accession>
<dbReference type="CDD" id="cd04643">
    <property type="entry name" value="CBS_pair_bac"/>
    <property type="match status" value="1"/>
</dbReference>
<dbReference type="RefSeq" id="WP_090397250.1">
    <property type="nucleotide sequence ID" value="NZ_FNEN01000004.1"/>
</dbReference>
<organism evidence="4 5">
    <name type="scientific">Natribacillus halophilus</name>
    <dbReference type="NCBI Taxonomy" id="549003"/>
    <lineage>
        <taxon>Bacteria</taxon>
        <taxon>Bacillati</taxon>
        <taxon>Bacillota</taxon>
        <taxon>Bacilli</taxon>
        <taxon>Bacillales</taxon>
        <taxon>Bacillaceae</taxon>
        <taxon>Natribacillus</taxon>
    </lineage>
</organism>
<name>A0A1G8MD85_9BACI</name>
<evidence type="ECO:0000313" key="4">
    <source>
        <dbReference type="EMBL" id="SDI65876.1"/>
    </source>
</evidence>
<dbReference type="EMBL" id="FNEN01000004">
    <property type="protein sequence ID" value="SDI65876.1"/>
    <property type="molecule type" value="Genomic_DNA"/>
</dbReference>
<keyword evidence="1 2" id="KW-0129">CBS domain</keyword>
<dbReference type="Gene3D" id="3.10.580.10">
    <property type="entry name" value="CBS-domain"/>
    <property type="match status" value="1"/>
</dbReference>
<evidence type="ECO:0000256" key="1">
    <source>
        <dbReference type="ARBA" id="ARBA00023122"/>
    </source>
</evidence>
<dbReference type="InterPro" id="IPR051257">
    <property type="entry name" value="Diverse_CBS-Domain"/>
</dbReference>
<dbReference type="InterPro" id="IPR000644">
    <property type="entry name" value="CBS_dom"/>
</dbReference>
<evidence type="ECO:0000256" key="2">
    <source>
        <dbReference type="PROSITE-ProRule" id="PRU00703"/>
    </source>
</evidence>
<dbReference type="NCBIfam" id="NF041630">
    <property type="entry name" value="CBS_CbpB"/>
    <property type="match status" value="1"/>
</dbReference>
<gene>
    <name evidence="4" type="ORF">SAMN04488123_104102</name>
</gene>
<dbReference type="InterPro" id="IPR048125">
    <property type="entry name" value="CBS_CbpB"/>
</dbReference>
<feature type="domain" description="CBS" evidence="3">
    <location>
        <begin position="21"/>
        <end position="80"/>
    </location>
</feature>
<proteinExistence type="predicted"/>
<keyword evidence="5" id="KW-1185">Reference proteome</keyword>
<dbReference type="Proteomes" id="UP000198853">
    <property type="component" value="Unassembled WGS sequence"/>
</dbReference>